<evidence type="ECO:0000313" key="2">
    <source>
        <dbReference type="Proteomes" id="UP000017081"/>
    </source>
</evidence>
<proteinExistence type="predicted"/>
<organism evidence="1 2">
    <name type="scientific">Cetobacterium somerae ATCC BAA-474</name>
    <dbReference type="NCBI Taxonomy" id="1319815"/>
    <lineage>
        <taxon>Bacteria</taxon>
        <taxon>Fusobacteriati</taxon>
        <taxon>Fusobacteriota</taxon>
        <taxon>Fusobacteriia</taxon>
        <taxon>Fusobacteriales</taxon>
        <taxon>Fusobacteriaceae</taxon>
        <taxon>Cetobacterium</taxon>
    </lineage>
</organism>
<dbReference type="STRING" id="1319815.HMPREF0202_02840"/>
<keyword evidence="2" id="KW-1185">Reference proteome</keyword>
<dbReference type="EMBL" id="AXZF01000180">
    <property type="protein sequence ID" value="ERT64283.1"/>
    <property type="molecule type" value="Genomic_DNA"/>
</dbReference>
<comment type="caution">
    <text evidence="1">The sequence shown here is derived from an EMBL/GenBank/DDBJ whole genome shotgun (WGS) entry which is preliminary data.</text>
</comment>
<dbReference type="HOGENOM" id="CLU_648442_0_0_0"/>
<dbReference type="Proteomes" id="UP000017081">
    <property type="component" value="Unassembled WGS sequence"/>
</dbReference>
<reference evidence="1 2" key="1">
    <citation type="submission" date="2013-08" db="EMBL/GenBank/DDBJ databases">
        <authorList>
            <person name="Weinstock G."/>
            <person name="Sodergren E."/>
            <person name="Wylie T."/>
            <person name="Fulton L."/>
            <person name="Fulton R."/>
            <person name="Fronick C."/>
            <person name="O'Laughlin M."/>
            <person name="Godfrey J."/>
            <person name="Miner T."/>
            <person name="Herter B."/>
            <person name="Appelbaum E."/>
            <person name="Cordes M."/>
            <person name="Lek S."/>
            <person name="Wollam A."/>
            <person name="Pepin K.H."/>
            <person name="Palsikar V.B."/>
            <person name="Mitreva M."/>
            <person name="Wilson R.K."/>
        </authorList>
    </citation>
    <scope>NUCLEOTIDE SEQUENCE [LARGE SCALE GENOMIC DNA]</scope>
    <source>
        <strain evidence="1 2">ATCC BAA-474</strain>
    </source>
</reference>
<accession>U7V0P3</accession>
<dbReference type="AlphaFoldDB" id="U7V0P3"/>
<name>U7V0P3_9FUSO</name>
<dbReference type="RefSeq" id="WP_023052365.1">
    <property type="nucleotide sequence ID" value="NZ_CP173062.2"/>
</dbReference>
<evidence type="ECO:0000313" key="1">
    <source>
        <dbReference type="EMBL" id="ERT64283.1"/>
    </source>
</evidence>
<sequence length="423" mass="49757">MKNILILLLLIYTNIMATKNVVTLKYKSNEPLLGKGHYLVLSDIPIPTYPNTVGYFSTVDILGKNLKIDKNLEKVIIKKGKEIIKEKSVIWDKYTFQMEKIDLDGLIIELKWKSLNRQKMELMIYEWDLKEKEYELEIEYRYPDKIETQVLKIEMPNFNSDIYLDFDYKNPILKKQEYGKKYLIVKKIQLNDYNLEITKSENKLDGLRLILKPEGVIEGDNQDTNYYRNTVKVVPLIEKYPGVFLEELDYGNIFKNSNEIFIGVELPKDLNYNKTYKISGDILSIAYKNKKNTLIDKIVILSGKKEIFKIIGITKNYNSQDKIQIGDSEKNNKYYEVESSNIINKNYKNLKIKLNNIEEVIDNLGNSRVILFENMKIKVENGKVFVSIDELEKFEQGQEITYDILNKNNEIIDKINLKFYMEN</sequence>
<dbReference type="PATRIC" id="fig|1319815.3.peg.2702"/>
<protein>
    <submittedName>
        <fullName evidence="1">Uncharacterized protein</fullName>
    </submittedName>
</protein>
<gene>
    <name evidence="1" type="ORF">HMPREF0202_02840</name>
</gene>